<evidence type="ECO:0000256" key="3">
    <source>
        <dbReference type="ARBA" id="ARBA00022670"/>
    </source>
</evidence>
<keyword evidence="3" id="KW-0645">Protease</keyword>
<keyword evidence="6 8" id="KW-1133">Transmembrane helix</keyword>
<dbReference type="NCBIfam" id="TIGR04178">
    <property type="entry name" value="exo_archaeo"/>
    <property type="match status" value="1"/>
</dbReference>
<evidence type="ECO:0000256" key="8">
    <source>
        <dbReference type="SAM" id="Phobius"/>
    </source>
</evidence>
<gene>
    <name evidence="9" type="ORF">HGMM_OP2C041</name>
</gene>
<dbReference type="GO" id="GO:0008233">
    <property type="term" value="F:peptidase activity"/>
    <property type="evidence" value="ECO:0007669"/>
    <property type="project" value="UniProtKB-KW"/>
</dbReference>
<dbReference type="EMBL" id="AP011801">
    <property type="protein sequence ID" value="BAL58491.1"/>
    <property type="molecule type" value="Genomic_DNA"/>
</dbReference>
<feature type="transmembrane region" description="Helical" evidence="8">
    <location>
        <begin position="80"/>
        <end position="99"/>
    </location>
</feature>
<proteinExistence type="predicted"/>
<accession>H5SQX4</accession>
<evidence type="ECO:0000313" key="9">
    <source>
        <dbReference type="EMBL" id="BAL58491.1"/>
    </source>
</evidence>
<feature type="transmembrane region" description="Helical" evidence="8">
    <location>
        <begin position="20"/>
        <end position="45"/>
    </location>
</feature>
<evidence type="ECO:0000256" key="5">
    <source>
        <dbReference type="ARBA" id="ARBA00022801"/>
    </source>
</evidence>
<protein>
    <submittedName>
        <fullName evidence="9">Hypothetical conserved protein</fullName>
    </submittedName>
</protein>
<reference evidence="9" key="1">
    <citation type="journal article" date="2005" name="Environ. Microbiol.">
        <title>Genetic and functional properties of uncultivated thermophilic crenarchaeotes from a subsurface gold mine as revealed by analysis of genome fragments.</title>
        <authorList>
            <person name="Nunoura T."/>
            <person name="Hirayama H."/>
            <person name="Takami H."/>
            <person name="Oida H."/>
            <person name="Nishi S."/>
            <person name="Shimamura S."/>
            <person name="Suzuki Y."/>
            <person name="Inagaki F."/>
            <person name="Takai K."/>
            <person name="Nealson K.H."/>
            <person name="Horikoshi K."/>
        </authorList>
    </citation>
    <scope>NUCLEOTIDE SEQUENCE</scope>
</reference>
<reference evidence="9" key="2">
    <citation type="journal article" date="2012" name="PLoS ONE">
        <title>A Deeply Branching Thermophilic Bacterium with an Ancient Acetyl-CoA Pathway Dominates a Subsurface Ecosystem.</title>
        <authorList>
            <person name="Takami H."/>
            <person name="Noguchi H."/>
            <person name="Takaki Y."/>
            <person name="Uchiyama I."/>
            <person name="Toyoda A."/>
            <person name="Nishi S."/>
            <person name="Chee G.-J."/>
            <person name="Arai W."/>
            <person name="Nunoura T."/>
            <person name="Itoh T."/>
            <person name="Hattori M."/>
            <person name="Takai K."/>
        </authorList>
    </citation>
    <scope>NUCLEOTIDE SEQUENCE</scope>
</reference>
<evidence type="ECO:0000256" key="2">
    <source>
        <dbReference type="ARBA" id="ARBA00022475"/>
    </source>
</evidence>
<evidence type="ECO:0000256" key="1">
    <source>
        <dbReference type="ARBA" id="ARBA00004651"/>
    </source>
</evidence>
<feature type="transmembrane region" description="Helical" evidence="8">
    <location>
        <begin position="145"/>
        <end position="164"/>
    </location>
</feature>
<sequence>MIERLHTAWQKHRALVRAWLMLVGVIGVFLLLQPLLLAIGFVRWANESTAQLLALALTLLGNPSTASGTLVRSELFSLEIIFECTAILPIVLFAAAVAATPTAKRAKLWALGWGLPAIVLFNLIRLVSLVYIGRLAPQAFETVHLLIWQPLTILFALALWLLWLERRKTS</sequence>
<keyword evidence="2" id="KW-1003">Cell membrane</keyword>
<feature type="transmembrane region" description="Helical" evidence="8">
    <location>
        <begin position="111"/>
        <end position="133"/>
    </location>
</feature>
<keyword evidence="5" id="KW-0378">Hydrolase</keyword>
<name>H5SQX4_ACEAU</name>
<evidence type="ECO:0000256" key="6">
    <source>
        <dbReference type="ARBA" id="ARBA00022989"/>
    </source>
</evidence>
<keyword evidence="7 8" id="KW-0472">Membrane</keyword>
<evidence type="ECO:0000256" key="4">
    <source>
        <dbReference type="ARBA" id="ARBA00022692"/>
    </source>
</evidence>
<evidence type="ECO:0000256" key="7">
    <source>
        <dbReference type="ARBA" id="ARBA00023136"/>
    </source>
</evidence>
<dbReference type="InterPro" id="IPR026392">
    <property type="entry name" value="Exo/Archaeosortase_dom"/>
</dbReference>
<organism evidence="9">
    <name type="scientific">Acetithermum autotrophicum</name>
    <dbReference type="NCBI Taxonomy" id="1446466"/>
    <lineage>
        <taxon>Bacteria</taxon>
        <taxon>Candidatus Bipolaricaulota</taxon>
        <taxon>Candidatus Acetithermum</taxon>
    </lineage>
</organism>
<dbReference type="AlphaFoldDB" id="H5SQX4"/>
<keyword evidence="4 8" id="KW-0812">Transmembrane</keyword>
<dbReference type="GO" id="GO:0005886">
    <property type="term" value="C:plasma membrane"/>
    <property type="evidence" value="ECO:0007669"/>
    <property type="project" value="UniProtKB-SubCell"/>
</dbReference>
<dbReference type="GO" id="GO:0006508">
    <property type="term" value="P:proteolysis"/>
    <property type="evidence" value="ECO:0007669"/>
    <property type="project" value="UniProtKB-KW"/>
</dbReference>
<comment type="subcellular location">
    <subcellularLocation>
        <location evidence="1">Cell membrane</location>
        <topology evidence="1">Multi-pass membrane protein</topology>
    </subcellularLocation>
</comment>